<dbReference type="Gramene" id="QL11p011352:mrna">
    <property type="protein sequence ID" value="QL11p011352:mrna:CDS:1"/>
    <property type="gene ID" value="QL11p011352"/>
</dbReference>
<reference evidence="1 2" key="1">
    <citation type="journal article" date="2016" name="G3 (Bethesda)">
        <title>First Draft Assembly and Annotation of the Genome of a California Endemic Oak Quercus lobata Nee (Fagaceae).</title>
        <authorList>
            <person name="Sork V.L."/>
            <person name="Fitz-Gibbon S.T."/>
            <person name="Puiu D."/>
            <person name="Crepeau M."/>
            <person name="Gugger P.F."/>
            <person name="Sherman R."/>
            <person name="Stevens K."/>
            <person name="Langley C.H."/>
            <person name="Pellegrini M."/>
            <person name="Salzberg S.L."/>
        </authorList>
    </citation>
    <scope>NUCLEOTIDE SEQUENCE [LARGE SCALE GENOMIC DNA]</scope>
    <source>
        <strain evidence="1 2">cv. SW786</strain>
    </source>
</reference>
<evidence type="ECO:0000313" key="2">
    <source>
        <dbReference type="Proteomes" id="UP000594261"/>
    </source>
</evidence>
<dbReference type="SUPFAM" id="SSF52047">
    <property type="entry name" value="RNI-like"/>
    <property type="match status" value="1"/>
</dbReference>
<reference evidence="1" key="2">
    <citation type="submission" date="2021-01" db="UniProtKB">
        <authorList>
            <consortium name="EnsemblPlants"/>
        </authorList>
    </citation>
    <scope>IDENTIFICATION</scope>
</reference>
<dbReference type="Proteomes" id="UP000594261">
    <property type="component" value="Chromosome 11"/>
</dbReference>
<keyword evidence="2" id="KW-1185">Reference proteome</keyword>
<organism evidence="1 2">
    <name type="scientific">Quercus lobata</name>
    <name type="common">Valley oak</name>
    <dbReference type="NCBI Taxonomy" id="97700"/>
    <lineage>
        <taxon>Eukaryota</taxon>
        <taxon>Viridiplantae</taxon>
        <taxon>Streptophyta</taxon>
        <taxon>Embryophyta</taxon>
        <taxon>Tracheophyta</taxon>
        <taxon>Spermatophyta</taxon>
        <taxon>Magnoliopsida</taxon>
        <taxon>eudicotyledons</taxon>
        <taxon>Gunneridae</taxon>
        <taxon>Pentapetalae</taxon>
        <taxon>rosids</taxon>
        <taxon>fabids</taxon>
        <taxon>Fagales</taxon>
        <taxon>Fagaceae</taxon>
        <taxon>Quercus</taxon>
    </lineage>
</organism>
<accession>A0A7N2RD35</accession>
<dbReference type="InParanoid" id="A0A7N2RD35"/>
<dbReference type="AlphaFoldDB" id="A0A7N2RD35"/>
<dbReference type="InterPro" id="IPR032675">
    <property type="entry name" value="LRR_dom_sf"/>
</dbReference>
<dbReference type="EnsemblPlants" id="QL11p011352:mrna">
    <property type="protein sequence ID" value="QL11p011352:mrna:CDS:1"/>
    <property type="gene ID" value="QL11p011352"/>
</dbReference>
<evidence type="ECO:0000313" key="1">
    <source>
        <dbReference type="EnsemblPlants" id="QL11p011352:mrna:CDS:1"/>
    </source>
</evidence>
<dbReference type="EMBL" id="LRBV02000011">
    <property type="status" value="NOT_ANNOTATED_CDS"/>
    <property type="molecule type" value="Genomic_DNA"/>
</dbReference>
<protein>
    <submittedName>
        <fullName evidence="1">Uncharacterized protein</fullName>
    </submittedName>
</protein>
<sequence length="158" mass="18219">MYGLEYMTDGDINNEISASLASPSTFFPSLERFYLENCPNLKGWWRRDIVDKGKEATATSTIPLPSFPRLSFFSFWDCPKMTNWMPLFPNLEGLYMINTSWKPLEQTIEMKTMNTASTFPSSSSSPLSKLKDLHLREVQDLESLPEEWLKSLTSLKRC</sequence>
<name>A0A7N2RD35_QUELO</name>
<dbReference type="Gene3D" id="3.80.10.10">
    <property type="entry name" value="Ribonuclease Inhibitor"/>
    <property type="match status" value="1"/>
</dbReference>
<proteinExistence type="predicted"/>